<evidence type="ECO:0000256" key="1">
    <source>
        <dbReference type="SAM" id="Phobius"/>
    </source>
</evidence>
<evidence type="ECO:0000313" key="3">
    <source>
        <dbReference type="EMBL" id="RRJ91145.1"/>
    </source>
</evidence>
<keyword evidence="1" id="KW-1133">Transmembrane helix</keyword>
<accession>A0A3P3W7K7</accession>
<dbReference type="GO" id="GO:0031992">
    <property type="term" value="F:energy transducer activity"/>
    <property type="evidence" value="ECO:0007669"/>
    <property type="project" value="TreeGrafter"/>
</dbReference>
<feature type="transmembrane region" description="Helical" evidence="1">
    <location>
        <begin position="36"/>
        <end position="57"/>
    </location>
</feature>
<dbReference type="Proteomes" id="UP000271937">
    <property type="component" value="Unassembled WGS sequence"/>
</dbReference>
<organism evidence="3 4">
    <name type="scientific">Flavobacterium macacae</name>
    <dbReference type="NCBI Taxonomy" id="2488993"/>
    <lineage>
        <taxon>Bacteria</taxon>
        <taxon>Pseudomonadati</taxon>
        <taxon>Bacteroidota</taxon>
        <taxon>Flavobacteriia</taxon>
        <taxon>Flavobacteriales</taxon>
        <taxon>Flavobacteriaceae</taxon>
        <taxon>Flavobacterium</taxon>
    </lineage>
</organism>
<dbReference type="SUPFAM" id="SSF74653">
    <property type="entry name" value="TolA/TonB C-terminal domain"/>
    <property type="match status" value="1"/>
</dbReference>
<proteinExistence type="predicted"/>
<evidence type="ECO:0000313" key="4">
    <source>
        <dbReference type="Proteomes" id="UP000271937"/>
    </source>
</evidence>
<dbReference type="OrthoDB" id="1095452at2"/>
<dbReference type="PANTHER" id="PTHR33446:SF2">
    <property type="entry name" value="PROTEIN TONB"/>
    <property type="match status" value="1"/>
</dbReference>
<dbReference type="RefSeq" id="WP_125012828.1">
    <property type="nucleotide sequence ID" value="NZ_RQVR01000009.1"/>
</dbReference>
<dbReference type="InterPro" id="IPR037682">
    <property type="entry name" value="TonB_C"/>
</dbReference>
<dbReference type="GO" id="GO:0055085">
    <property type="term" value="P:transmembrane transport"/>
    <property type="evidence" value="ECO:0007669"/>
    <property type="project" value="InterPro"/>
</dbReference>
<feature type="domain" description="TonB C-terminal" evidence="2">
    <location>
        <begin position="180"/>
        <end position="272"/>
    </location>
</feature>
<keyword evidence="1" id="KW-0812">Transmembrane</keyword>
<dbReference type="Gene3D" id="3.30.1150.10">
    <property type="match status" value="1"/>
</dbReference>
<dbReference type="GO" id="GO:0098797">
    <property type="term" value="C:plasma membrane protein complex"/>
    <property type="evidence" value="ECO:0007669"/>
    <property type="project" value="TreeGrafter"/>
</dbReference>
<keyword evidence="4" id="KW-1185">Reference proteome</keyword>
<reference evidence="3 4" key="1">
    <citation type="submission" date="2018-11" db="EMBL/GenBank/DDBJ databases">
        <title>Flavobacterium sp. nov., YIM 102600 draft genome.</title>
        <authorList>
            <person name="Li G."/>
            <person name="Jiang Y."/>
        </authorList>
    </citation>
    <scope>NUCLEOTIDE SEQUENCE [LARGE SCALE GENOMIC DNA]</scope>
    <source>
        <strain evidence="3 4">YIM 102600</strain>
    </source>
</reference>
<dbReference type="PROSITE" id="PS52015">
    <property type="entry name" value="TONB_CTD"/>
    <property type="match status" value="1"/>
</dbReference>
<comment type="caution">
    <text evidence="3">The sequence shown here is derived from an EMBL/GenBank/DDBJ whole genome shotgun (WGS) entry which is preliminary data.</text>
</comment>
<sequence length="272" mass="30078">MSSKLDLYDQQWIDNVFEGRNKSYGAYKLRVDSSKYTLRALLIGGLIFLLLVASPVISKFISDSMPEEVQTLDEQVVLVNIAEPIQPKEEIIIEPVVQKQTQSNVDIQKYVPPVIVEKEVVKEEVAVVTELKKTGSETIKAKEGGEVVLDGTQSEVKVDAEIIEDAPNKIYTSVQVLPEFPGGLAGFGKYVQKNYRVPEVDSDISGNVLVSFVVEKDGSLTDIKVIRDLGYGTGKEAIRMLKSAPKWKPGIQNGKAVRVAYNLPIRLVIKSN</sequence>
<dbReference type="InterPro" id="IPR051045">
    <property type="entry name" value="TonB-dependent_transducer"/>
</dbReference>
<dbReference type="AlphaFoldDB" id="A0A3P3W7K7"/>
<dbReference type="PANTHER" id="PTHR33446">
    <property type="entry name" value="PROTEIN TONB-RELATED"/>
    <property type="match status" value="1"/>
</dbReference>
<protein>
    <submittedName>
        <fullName evidence="3">Energy transducer TonB</fullName>
    </submittedName>
</protein>
<evidence type="ECO:0000259" key="2">
    <source>
        <dbReference type="PROSITE" id="PS52015"/>
    </source>
</evidence>
<dbReference type="EMBL" id="RQVR01000009">
    <property type="protein sequence ID" value="RRJ91145.1"/>
    <property type="molecule type" value="Genomic_DNA"/>
</dbReference>
<gene>
    <name evidence="3" type="ORF">EG849_09405</name>
</gene>
<keyword evidence="1" id="KW-0472">Membrane</keyword>
<name>A0A3P3W7K7_9FLAO</name>
<dbReference type="Pfam" id="PF03544">
    <property type="entry name" value="TonB_C"/>
    <property type="match status" value="1"/>
</dbReference>